<dbReference type="EMBL" id="JBHSWN010000001">
    <property type="protein sequence ID" value="MFC6791473.1"/>
    <property type="molecule type" value="Genomic_DNA"/>
</dbReference>
<gene>
    <name evidence="2" type="ORF">ACFQE0_18755</name>
</gene>
<feature type="domain" description="Polysaccharide pyruvyl transferase" evidence="1">
    <location>
        <begin position="30"/>
        <end position="302"/>
    </location>
</feature>
<organism evidence="2 3">
    <name type="scientific">Methylobacterium komagatae</name>
    <dbReference type="NCBI Taxonomy" id="374425"/>
    <lineage>
        <taxon>Bacteria</taxon>
        <taxon>Pseudomonadati</taxon>
        <taxon>Pseudomonadota</taxon>
        <taxon>Alphaproteobacteria</taxon>
        <taxon>Hyphomicrobiales</taxon>
        <taxon>Methylobacteriaceae</taxon>
        <taxon>Methylobacterium</taxon>
    </lineage>
</organism>
<reference evidence="3" key="1">
    <citation type="journal article" date="2019" name="Int. J. Syst. Evol. Microbiol.">
        <title>The Global Catalogue of Microorganisms (GCM) 10K type strain sequencing project: providing services to taxonomists for standard genome sequencing and annotation.</title>
        <authorList>
            <consortium name="The Broad Institute Genomics Platform"/>
            <consortium name="The Broad Institute Genome Sequencing Center for Infectious Disease"/>
            <person name="Wu L."/>
            <person name="Ma J."/>
        </authorList>
    </citation>
    <scope>NUCLEOTIDE SEQUENCE [LARGE SCALE GENOMIC DNA]</scope>
    <source>
        <strain evidence="3">CCUG 48316</strain>
    </source>
</reference>
<evidence type="ECO:0000313" key="2">
    <source>
        <dbReference type="EMBL" id="MFC6791473.1"/>
    </source>
</evidence>
<dbReference type="GO" id="GO:0016740">
    <property type="term" value="F:transferase activity"/>
    <property type="evidence" value="ECO:0007669"/>
    <property type="project" value="UniProtKB-KW"/>
</dbReference>
<evidence type="ECO:0000313" key="3">
    <source>
        <dbReference type="Proteomes" id="UP001596292"/>
    </source>
</evidence>
<keyword evidence="3" id="KW-1185">Reference proteome</keyword>
<accession>A0ABW2BLY0</accession>
<dbReference type="InterPro" id="IPR007345">
    <property type="entry name" value="Polysacch_pyruvyl_Trfase"/>
</dbReference>
<dbReference type="RefSeq" id="WP_378972393.1">
    <property type="nucleotide sequence ID" value="NZ_JBHSWN010000001.1"/>
</dbReference>
<sequence>MRIFLLGATPSFKEEPGQSGATKLARTGGNSGNQVIAYGLLQSLKYSNLSWDYSVGPDFVRENYDFVLIAAANFLHKSFDFGGMADFLEKTKLPCAMIGVGAQSNDYGLDLELQPGTRRLMDIVSERSKLIGVRGQFTAGVLDRLGIKNVQVTGCPSYYMLGPAGPTKRADHPSFPSRISINSSRDVIRHSFDPSRMASSVQHIMSIGVKYGADFVAQSESDEIAIAMSSGDADAAVIERFVQFYSSVGSSEELTLYAKNHLKIFWDVGSWIDAVRRVDFVLGHRFHGAMVALQAGTPYCVICHDSRTSEMCEFFEMSHVKLLDSRAEEFEYLWEVGRVGDVSDRYAQLFPLFMNFLSANGLEPRHQSFVE</sequence>
<proteinExistence type="predicted"/>
<keyword evidence="2" id="KW-0808">Transferase</keyword>
<dbReference type="Proteomes" id="UP001596292">
    <property type="component" value="Unassembled WGS sequence"/>
</dbReference>
<dbReference type="Pfam" id="PF04230">
    <property type="entry name" value="PS_pyruv_trans"/>
    <property type="match status" value="1"/>
</dbReference>
<name>A0ABW2BLY0_9HYPH</name>
<comment type="caution">
    <text evidence="2">The sequence shown here is derived from an EMBL/GenBank/DDBJ whole genome shotgun (WGS) entry which is preliminary data.</text>
</comment>
<protein>
    <submittedName>
        <fullName evidence="2">Polysaccharide pyruvyl transferase family protein</fullName>
    </submittedName>
</protein>
<evidence type="ECO:0000259" key="1">
    <source>
        <dbReference type="Pfam" id="PF04230"/>
    </source>
</evidence>